<dbReference type="Gene3D" id="3.20.80.10">
    <property type="entry name" value="Regulatory factor, effector binding domain"/>
    <property type="match status" value="1"/>
</dbReference>
<gene>
    <name evidence="2" type="ORF">N865_09325</name>
</gene>
<dbReference type="SMART" id="SM00871">
    <property type="entry name" value="AraC_E_bind"/>
    <property type="match status" value="1"/>
</dbReference>
<sequence length="152" mass="16719">MTDIQIIDAKLQHTAVVRERVPMDELKDFFARAYGMTMGVMRAQRVAPVGPPFGLYHGMPGETVDVEAGFPVSSPITDAEGVTAGTLPGGTVVEAVHIGPYEKLADTYAEVEQWMVEHELTPGDEMWECYLSDPQREPDPATWRTLVMVPTA</sequence>
<dbReference type="AlphaFoldDB" id="W9GC53"/>
<dbReference type="InterPro" id="IPR011256">
    <property type="entry name" value="Reg_factor_effector_dom_sf"/>
</dbReference>
<proteinExistence type="predicted"/>
<evidence type="ECO:0000313" key="3">
    <source>
        <dbReference type="Proteomes" id="UP000019489"/>
    </source>
</evidence>
<feature type="domain" description="AraC effector-binding" evidence="1">
    <location>
        <begin position="2"/>
        <end position="152"/>
    </location>
</feature>
<name>W9GC53_9MICO</name>
<dbReference type="Proteomes" id="UP000019489">
    <property type="component" value="Unassembled WGS sequence"/>
</dbReference>
<organism evidence="2 3">
    <name type="scientific">Intrasporangium oryzae NRRL B-24470</name>
    <dbReference type="NCBI Taxonomy" id="1386089"/>
    <lineage>
        <taxon>Bacteria</taxon>
        <taxon>Bacillati</taxon>
        <taxon>Actinomycetota</taxon>
        <taxon>Actinomycetes</taxon>
        <taxon>Micrococcales</taxon>
        <taxon>Intrasporangiaceae</taxon>
        <taxon>Intrasporangium</taxon>
    </lineage>
</organism>
<dbReference type="eggNOG" id="COG4978">
    <property type="taxonomic scope" value="Bacteria"/>
</dbReference>
<keyword evidence="3" id="KW-1185">Reference proteome</keyword>
<dbReference type="Pfam" id="PF06445">
    <property type="entry name" value="GyrI-like"/>
    <property type="match status" value="1"/>
</dbReference>
<reference evidence="2 3" key="1">
    <citation type="submission" date="2013-08" db="EMBL/GenBank/DDBJ databases">
        <title>Intrasporangium oryzae NRRL B-24470.</title>
        <authorList>
            <person name="Liu H."/>
            <person name="Wang G."/>
        </authorList>
    </citation>
    <scope>NUCLEOTIDE SEQUENCE [LARGE SCALE GENOMIC DNA]</scope>
    <source>
        <strain evidence="2 3">NRRL B-24470</strain>
    </source>
</reference>
<dbReference type="SUPFAM" id="SSF55136">
    <property type="entry name" value="Probable bacterial effector-binding domain"/>
    <property type="match status" value="1"/>
</dbReference>
<dbReference type="EMBL" id="AWSA01000001">
    <property type="protein sequence ID" value="EWT03635.1"/>
    <property type="molecule type" value="Genomic_DNA"/>
</dbReference>
<accession>W9GC53</accession>
<dbReference type="OrthoDB" id="795001at2"/>
<dbReference type="InterPro" id="IPR029442">
    <property type="entry name" value="GyrI-like"/>
</dbReference>
<dbReference type="STRING" id="1386089.N865_09325"/>
<comment type="caution">
    <text evidence="2">The sequence shown here is derived from an EMBL/GenBank/DDBJ whole genome shotgun (WGS) entry which is preliminary data.</text>
</comment>
<dbReference type="InterPro" id="IPR010499">
    <property type="entry name" value="AraC_E-bd"/>
</dbReference>
<dbReference type="PATRIC" id="fig|1386089.3.peg.124"/>
<dbReference type="RefSeq" id="WP_034800383.1">
    <property type="nucleotide sequence ID" value="NZ_AWSA01000001.1"/>
</dbReference>
<evidence type="ECO:0000313" key="2">
    <source>
        <dbReference type="EMBL" id="EWT03635.1"/>
    </source>
</evidence>
<protein>
    <submittedName>
        <fullName evidence="2">AraC family transcriptional regulator</fullName>
    </submittedName>
</protein>
<evidence type="ECO:0000259" key="1">
    <source>
        <dbReference type="SMART" id="SM00871"/>
    </source>
</evidence>